<gene>
    <name evidence="1" type="ORF">ERS008460_03210</name>
</gene>
<evidence type="ECO:0000313" key="1">
    <source>
        <dbReference type="EMBL" id="CNL56555.1"/>
    </source>
</evidence>
<dbReference type="AlphaFoldDB" id="A0A0T9UNN1"/>
<reference evidence="2" key="1">
    <citation type="submission" date="2015-03" db="EMBL/GenBank/DDBJ databases">
        <authorList>
            <consortium name="Pathogen Informatics"/>
        </authorList>
    </citation>
    <scope>NUCLEOTIDE SEQUENCE [LARGE SCALE GENOMIC DNA]</scope>
    <source>
        <strain evidence="2">IP27925</strain>
    </source>
</reference>
<sequence length="33" mass="3847">MKGALIAPFLFILHTPYYVDSRLVQAKKIKRNN</sequence>
<proteinExistence type="predicted"/>
<protein>
    <submittedName>
        <fullName evidence="1">Uncharacterized protein</fullName>
    </submittedName>
</protein>
<dbReference type="Proteomes" id="UP000040088">
    <property type="component" value="Unassembled WGS sequence"/>
</dbReference>
<dbReference type="EMBL" id="CQEM01000016">
    <property type="protein sequence ID" value="CNL56555.1"/>
    <property type="molecule type" value="Genomic_DNA"/>
</dbReference>
<evidence type="ECO:0000313" key="2">
    <source>
        <dbReference type="Proteomes" id="UP000040088"/>
    </source>
</evidence>
<organism evidence="1 2">
    <name type="scientific">Yersinia aleksiciae</name>
    <dbReference type="NCBI Taxonomy" id="263819"/>
    <lineage>
        <taxon>Bacteria</taxon>
        <taxon>Pseudomonadati</taxon>
        <taxon>Pseudomonadota</taxon>
        <taxon>Gammaproteobacteria</taxon>
        <taxon>Enterobacterales</taxon>
        <taxon>Yersiniaceae</taxon>
        <taxon>Yersinia</taxon>
    </lineage>
</organism>
<accession>A0A0T9UNN1</accession>
<name>A0A0T9UNN1_YERAE</name>